<protein>
    <submittedName>
        <fullName evidence="1">Uncharacterized protein</fullName>
    </submittedName>
</protein>
<proteinExistence type="predicted"/>
<dbReference type="EMBL" id="GBXM01097870">
    <property type="protein sequence ID" value="JAH10707.1"/>
    <property type="molecule type" value="Transcribed_RNA"/>
</dbReference>
<organism evidence="1">
    <name type="scientific">Anguilla anguilla</name>
    <name type="common">European freshwater eel</name>
    <name type="synonym">Muraena anguilla</name>
    <dbReference type="NCBI Taxonomy" id="7936"/>
    <lineage>
        <taxon>Eukaryota</taxon>
        <taxon>Metazoa</taxon>
        <taxon>Chordata</taxon>
        <taxon>Craniata</taxon>
        <taxon>Vertebrata</taxon>
        <taxon>Euteleostomi</taxon>
        <taxon>Actinopterygii</taxon>
        <taxon>Neopterygii</taxon>
        <taxon>Teleostei</taxon>
        <taxon>Anguilliformes</taxon>
        <taxon>Anguillidae</taxon>
        <taxon>Anguilla</taxon>
    </lineage>
</organism>
<accession>A0A0E9Q2E9</accession>
<reference evidence="1" key="2">
    <citation type="journal article" date="2015" name="Fish Shellfish Immunol.">
        <title>Early steps in the European eel (Anguilla anguilla)-Vibrio vulnificus interaction in the gills: Role of the RtxA13 toxin.</title>
        <authorList>
            <person name="Callol A."/>
            <person name="Pajuelo D."/>
            <person name="Ebbesson L."/>
            <person name="Teles M."/>
            <person name="MacKenzie S."/>
            <person name="Amaro C."/>
        </authorList>
    </citation>
    <scope>NUCLEOTIDE SEQUENCE</scope>
</reference>
<dbReference type="AlphaFoldDB" id="A0A0E9Q2E9"/>
<reference evidence="1" key="1">
    <citation type="submission" date="2014-11" db="EMBL/GenBank/DDBJ databases">
        <authorList>
            <person name="Amaro Gonzalez C."/>
        </authorList>
    </citation>
    <scope>NUCLEOTIDE SEQUENCE</scope>
</reference>
<name>A0A0E9Q2E9_ANGAN</name>
<evidence type="ECO:0000313" key="1">
    <source>
        <dbReference type="EMBL" id="JAH10707.1"/>
    </source>
</evidence>
<sequence length="22" mass="2593">MSPHFSALTRRYAVKNLINFNL</sequence>